<dbReference type="InterPro" id="IPR000276">
    <property type="entry name" value="GPCR_Rhodpsn"/>
</dbReference>
<accession>A0AAD9J4Z0</accession>
<evidence type="ECO:0000256" key="3">
    <source>
        <dbReference type="ARBA" id="ARBA00022989"/>
    </source>
</evidence>
<sequence length="425" mass="48274">MNTQEYNVTSAEIGLRATNFTDDVPNVTTTAPSIAVPTGYYLLIRDAHFVLNGIVIISGLLFNSIALTVFVASRTLRQTTTGQYLTALSLADSAYLSGDLLRWLSTPSNSFTDDMKHLDLVNNYDSVCKLMYSLRYAAMLCSSSITVAITTERFLTIRFPLKIGQISTPKSTKVAIILIVIGSVALCIFPFWCLKLYPIAGRGRLVCQIDMNYIQLFKTMIWVSVRLMTLIFPGVIITFLTVWIIVLLKKRDKEQRQLQACCSSSERRNSLERQLTVMLVAVAIAFVLLRLPYTIVWDINQFKRSIWKPLDPWLSYHIYVAYKLTDILAITNYAINFFLYFLCGSVFRNKLKNLLLCRKSRNKSRISVVSETSAVTRRSSSMTYSNVKTDSANREKTILKQPCPVPQLKNEEHTFSNLQNCETKM</sequence>
<evidence type="ECO:0000256" key="2">
    <source>
        <dbReference type="ARBA" id="ARBA00022692"/>
    </source>
</evidence>
<keyword evidence="11" id="KW-1185">Reference proteome</keyword>
<dbReference type="PANTHER" id="PTHR24243">
    <property type="entry name" value="G-PROTEIN COUPLED RECEPTOR"/>
    <property type="match status" value="1"/>
</dbReference>
<evidence type="ECO:0000256" key="6">
    <source>
        <dbReference type="ARBA" id="ARBA00023170"/>
    </source>
</evidence>
<feature type="transmembrane region" description="Helical" evidence="8">
    <location>
        <begin position="275"/>
        <end position="296"/>
    </location>
</feature>
<dbReference type="Proteomes" id="UP001208570">
    <property type="component" value="Unassembled WGS sequence"/>
</dbReference>
<evidence type="ECO:0000256" key="4">
    <source>
        <dbReference type="ARBA" id="ARBA00023040"/>
    </source>
</evidence>
<gene>
    <name evidence="10" type="ORF">LSH36_602g01026</name>
</gene>
<feature type="domain" description="G-protein coupled receptors family 1 profile" evidence="9">
    <location>
        <begin position="62"/>
        <end position="340"/>
    </location>
</feature>
<evidence type="ECO:0000313" key="11">
    <source>
        <dbReference type="Proteomes" id="UP001208570"/>
    </source>
</evidence>
<dbReference type="PANTHER" id="PTHR24243:SF230">
    <property type="entry name" value="G-PROTEIN COUPLED RECEPTORS FAMILY 1 PROFILE DOMAIN-CONTAINING PROTEIN"/>
    <property type="match status" value="1"/>
</dbReference>
<evidence type="ECO:0000256" key="8">
    <source>
        <dbReference type="SAM" id="Phobius"/>
    </source>
</evidence>
<dbReference type="PROSITE" id="PS50262">
    <property type="entry name" value="G_PROTEIN_RECEP_F1_2"/>
    <property type="match status" value="1"/>
</dbReference>
<keyword evidence="5 8" id="KW-0472">Membrane</keyword>
<feature type="transmembrane region" description="Helical" evidence="8">
    <location>
        <begin position="316"/>
        <end position="342"/>
    </location>
</feature>
<evidence type="ECO:0000256" key="1">
    <source>
        <dbReference type="ARBA" id="ARBA00004141"/>
    </source>
</evidence>
<feature type="transmembrane region" description="Helical" evidence="8">
    <location>
        <begin position="176"/>
        <end position="200"/>
    </location>
</feature>
<dbReference type="PRINTS" id="PR00237">
    <property type="entry name" value="GPCRRHODOPSN"/>
</dbReference>
<keyword evidence="7" id="KW-0807">Transducer</keyword>
<evidence type="ECO:0000256" key="5">
    <source>
        <dbReference type="ARBA" id="ARBA00023136"/>
    </source>
</evidence>
<dbReference type="EMBL" id="JAODUP010000602">
    <property type="protein sequence ID" value="KAK2146524.1"/>
    <property type="molecule type" value="Genomic_DNA"/>
</dbReference>
<comment type="caution">
    <text evidence="10">The sequence shown here is derived from an EMBL/GenBank/DDBJ whole genome shotgun (WGS) entry which is preliminary data.</text>
</comment>
<dbReference type="GO" id="GO:0005886">
    <property type="term" value="C:plasma membrane"/>
    <property type="evidence" value="ECO:0007669"/>
    <property type="project" value="TreeGrafter"/>
</dbReference>
<keyword evidence="3 8" id="KW-1133">Transmembrane helix</keyword>
<dbReference type="SUPFAM" id="SSF81321">
    <property type="entry name" value="Family A G protein-coupled receptor-like"/>
    <property type="match status" value="1"/>
</dbReference>
<keyword evidence="2 8" id="KW-0812">Transmembrane</keyword>
<organism evidence="10 11">
    <name type="scientific">Paralvinella palmiformis</name>
    <dbReference type="NCBI Taxonomy" id="53620"/>
    <lineage>
        <taxon>Eukaryota</taxon>
        <taxon>Metazoa</taxon>
        <taxon>Spiralia</taxon>
        <taxon>Lophotrochozoa</taxon>
        <taxon>Annelida</taxon>
        <taxon>Polychaeta</taxon>
        <taxon>Sedentaria</taxon>
        <taxon>Canalipalpata</taxon>
        <taxon>Terebellida</taxon>
        <taxon>Terebelliformia</taxon>
        <taxon>Alvinellidae</taxon>
        <taxon>Paralvinella</taxon>
    </lineage>
</organism>
<evidence type="ECO:0000256" key="7">
    <source>
        <dbReference type="ARBA" id="ARBA00023224"/>
    </source>
</evidence>
<protein>
    <recommendedName>
        <fullName evidence="9">G-protein coupled receptors family 1 profile domain-containing protein</fullName>
    </recommendedName>
</protein>
<comment type="subcellular location">
    <subcellularLocation>
        <location evidence="1">Membrane</location>
        <topology evidence="1">Multi-pass membrane protein</topology>
    </subcellularLocation>
</comment>
<name>A0AAD9J4Z0_9ANNE</name>
<dbReference type="GO" id="GO:0004930">
    <property type="term" value="F:G protein-coupled receptor activity"/>
    <property type="evidence" value="ECO:0007669"/>
    <property type="project" value="UniProtKB-KW"/>
</dbReference>
<reference evidence="10" key="1">
    <citation type="journal article" date="2023" name="Mol. Biol. Evol.">
        <title>Third-Generation Sequencing Reveals the Adaptive Role of the Epigenome in Three Deep-Sea Polychaetes.</title>
        <authorList>
            <person name="Perez M."/>
            <person name="Aroh O."/>
            <person name="Sun Y."/>
            <person name="Lan Y."/>
            <person name="Juniper S.K."/>
            <person name="Young C.R."/>
            <person name="Angers B."/>
            <person name="Qian P.Y."/>
        </authorList>
    </citation>
    <scope>NUCLEOTIDE SEQUENCE</scope>
    <source>
        <strain evidence="10">P08H-3</strain>
    </source>
</reference>
<proteinExistence type="predicted"/>
<feature type="transmembrane region" description="Helical" evidence="8">
    <location>
        <begin position="49"/>
        <end position="72"/>
    </location>
</feature>
<dbReference type="Pfam" id="PF00001">
    <property type="entry name" value="7tm_1"/>
    <property type="match status" value="1"/>
</dbReference>
<dbReference type="InterPro" id="IPR017452">
    <property type="entry name" value="GPCR_Rhodpsn_7TM"/>
</dbReference>
<dbReference type="CDD" id="cd14978">
    <property type="entry name" value="7tmA_FMRFamide_R-like"/>
    <property type="match status" value="1"/>
</dbReference>
<keyword evidence="6" id="KW-0675">Receptor</keyword>
<dbReference type="AlphaFoldDB" id="A0AAD9J4Z0"/>
<dbReference type="Gene3D" id="1.20.1070.10">
    <property type="entry name" value="Rhodopsin 7-helix transmembrane proteins"/>
    <property type="match status" value="1"/>
</dbReference>
<evidence type="ECO:0000259" key="9">
    <source>
        <dbReference type="PROSITE" id="PS50262"/>
    </source>
</evidence>
<evidence type="ECO:0000313" key="10">
    <source>
        <dbReference type="EMBL" id="KAK2146524.1"/>
    </source>
</evidence>
<keyword evidence="4" id="KW-0297">G-protein coupled receptor</keyword>
<feature type="transmembrane region" description="Helical" evidence="8">
    <location>
        <begin position="220"/>
        <end position="248"/>
    </location>
</feature>